<evidence type="ECO:0000256" key="16">
    <source>
        <dbReference type="SAM" id="SignalP"/>
    </source>
</evidence>
<evidence type="ECO:0000256" key="7">
    <source>
        <dbReference type="ARBA" id="ARBA00022729"/>
    </source>
</evidence>
<dbReference type="GO" id="GO:0046930">
    <property type="term" value="C:pore complex"/>
    <property type="evidence" value="ECO:0007669"/>
    <property type="project" value="UniProtKB-KW"/>
</dbReference>
<dbReference type="Pfam" id="PF22461">
    <property type="entry name" value="SLBB_2"/>
    <property type="match status" value="1"/>
</dbReference>
<accession>A0A255YSF1</accession>
<dbReference type="GO" id="GO:0009279">
    <property type="term" value="C:cell outer membrane"/>
    <property type="evidence" value="ECO:0007669"/>
    <property type="project" value="UniProtKB-SubCell"/>
</dbReference>
<evidence type="ECO:0000256" key="4">
    <source>
        <dbReference type="ARBA" id="ARBA00022452"/>
    </source>
</evidence>
<feature type="chain" id="PRO_5013373214" evidence="16">
    <location>
        <begin position="24"/>
        <end position="257"/>
    </location>
</feature>
<evidence type="ECO:0000256" key="2">
    <source>
        <dbReference type="ARBA" id="ARBA00009450"/>
    </source>
</evidence>
<dbReference type="Proteomes" id="UP000216605">
    <property type="component" value="Unassembled WGS sequence"/>
</dbReference>
<gene>
    <name evidence="19" type="ORF">CHU92_14710</name>
</gene>
<dbReference type="RefSeq" id="WP_094416885.1">
    <property type="nucleotide sequence ID" value="NZ_NOXV01000304.1"/>
</dbReference>
<protein>
    <submittedName>
        <fullName evidence="19">Uncharacterized protein</fullName>
    </submittedName>
</protein>
<evidence type="ECO:0000256" key="13">
    <source>
        <dbReference type="ARBA" id="ARBA00023237"/>
    </source>
</evidence>
<evidence type="ECO:0000256" key="1">
    <source>
        <dbReference type="ARBA" id="ARBA00004571"/>
    </source>
</evidence>
<proteinExistence type="inferred from homology"/>
<evidence type="ECO:0000313" key="20">
    <source>
        <dbReference type="Proteomes" id="UP000216605"/>
    </source>
</evidence>
<dbReference type="InterPro" id="IPR003715">
    <property type="entry name" value="Poly_export_N"/>
</dbReference>
<feature type="domain" description="Polysaccharide export protein N-terminal" evidence="17">
    <location>
        <begin position="44"/>
        <end position="139"/>
    </location>
</feature>
<evidence type="ECO:0000313" key="19">
    <source>
        <dbReference type="EMBL" id="OYQ32123.1"/>
    </source>
</evidence>
<comment type="similarity">
    <text evidence="2">Belongs to the BexD/CtrA/VexA family.</text>
</comment>
<sequence length="257" mass="28479">MSLHTKIYAFLLLLAALFFNSCASNKAIHYLQNTKGIAAEGTLYENTLQPDDNLLITVTAEEPELAKDFNLIYLNMQSSENRNIVDPTLYSYILDQRGEIDFPVLGKIKLSGLTRIQAEEKIKQLLKNYIVNPGVNLRILNFKVSVVGEVSRPGAVRVTGDRITILEALSECGDMTIYGKRKEVLVIRDKDGATTVASVDITDPKLITSPYYYLAHNDVVYVKQNRTRVNSSVIGPNLTVGISALSLIVTIIALSTR</sequence>
<keyword evidence="7 16" id="KW-0732">Signal</keyword>
<evidence type="ECO:0000259" key="18">
    <source>
        <dbReference type="Pfam" id="PF22461"/>
    </source>
</evidence>
<dbReference type="InterPro" id="IPR054765">
    <property type="entry name" value="SLBB_dom"/>
</dbReference>
<feature type="domain" description="SLBB" evidence="18">
    <location>
        <begin position="143"/>
        <end position="222"/>
    </location>
</feature>
<dbReference type="Gene3D" id="3.10.560.10">
    <property type="entry name" value="Outer membrane lipoprotein wza domain like"/>
    <property type="match status" value="1"/>
</dbReference>
<reference evidence="19 20" key="1">
    <citation type="submission" date="2017-07" db="EMBL/GenBank/DDBJ databases">
        <title>Flavobacterium cyanobacteriorum sp. nov., isolated from cyanobacterial aggregates in a eutrophic lake.</title>
        <authorList>
            <person name="Cai H."/>
        </authorList>
    </citation>
    <scope>NUCLEOTIDE SEQUENCE [LARGE SCALE GENOMIC DNA]</scope>
    <source>
        <strain evidence="19 20">TH021</strain>
    </source>
</reference>
<comment type="caution">
    <text evidence="19">The sequence shown here is derived from an EMBL/GenBank/DDBJ whole genome shotgun (WGS) entry which is preliminary data.</text>
</comment>
<evidence type="ECO:0000259" key="17">
    <source>
        <dbReference type="Pfam" id="PF02563"/>
    </source>
</evidence>
<keyword evidence="5" id="KW-0762">Sugar transport</keyword>
<keyword evidence="20" id="KW-1185">Reference proteome</keyword>
<keyword evidence="4" id="KW-1134">Transmembrane beta strand</keyword>
<evidence type="ECO:0000256" key="14">
    <source>
        <dbReference type="ARBA" id="ARBA00023288"/>
    </source>
</evidence>
<keyword evidence="10" id="KW-0626">Porin</keyword>
<comment type="subcellular location">
    <subcellularLocation>
        <location evidence="1">Cell outer membrane</location>
        <topology evidence="1">Multi-pass membrane protein</topology>
    </subcellularLocation>
</comment>
<feature type="transmembrane region" description="Helical" evidence="15">
    <location>
        <begin position="233"/>
        <end position="254"/>
    </location>
</feature>
<dbReference type="PANTHER" id="PTHR33619:SF3">
    <property type="entry name" value="POLYSACCHARIDE EXPORT PROTEIN GFCE-RELATED"/>
    <property type="match status" value="1"/>
</dbReference>
<evidence type="ECO:0000256" key="5">
    <source>
        <dbReference type="ARBA" id="ARBA00022597"/>
    </source>
</evidence>
<keyword evidence="15" id="KW-1133">Transmembrane helix</keyword>
<keyword evidence="6 15" id="KW-0812">Transmembrane</keyword>
<dbReference type="PANTHER" id="PTHR33619">
    <property type="entry name" value="POLYSACCHARIDE EXPORT PROTEIN GFCE-RELATED"/>
    <property type="match status" value="1"/>
</dbReference>
<organism evidence="19 20">
    <name type="scientific">Flavobacterium cyanobacteriorum</name>
    <dbReference type="NCBI Taxonomy" id="2022802"/>
    <lineage>
        <taxon>Bacteria</taxon>
        <taxon>Pseudomonadati</taxon>
        <taxon>Bacteroidota</taxon>
        <taxon>Flavobacteriia</taxon>
        <taxon>Flavobacteriales</taxon>
        <taxon>Flavobacteriaceae</taxon>
        <taxon>Flavobacterium</taxon>
    </lineage>
</organism>
<keyword evidence="12" id="KW-0564">Palmitate</keyword>
<keyword evidence="11 15" id="KW-0472">Membrane</keyword>
<keyword evidence="8" id="KW-0625">Polysaccharide transport</keyword>
<dbReference type="AlphaFoldDB" id="A0A255YSF1"/>
<dbReference type="GO" id="GO:0006811">
    <property type="term" value="P:monoatomic ion transport"/>
    <property type="evidence" value="ECO:0007669"/>
    <property type="project" value="UniProtKB-KW"/>
</dbReference>
<dbReference type="Pfam" id="PF02563">
    <property type="entry name" value="Poly_export"/>
    <property type="match status" value="1"/>
</dbReference>
<dbReference type="InterPro" id="IPR049712">
    <property type="entry name" value="Poly_export"/>
</dbReference>
<dbReference type="Gene3D" id="3.30.1950.10">
    <property type="entry name" value="wza like domain"/>
    <property type="match status" value="1"/>
</dbReference>
<evidence type="ECO:0000256" key="11">
    <source>
        <dbReference type="ARBA" id="ARBA00023136"/>
    </source>
</evidence>
<keyword evidence="9" id="KW-0406">Ion transport</keyword>
<evidence type="ECO:0000256" key="9">
    <source>
        <dbReference type="ARBA" id="ARBA00023065"/>
    </source>
</evidence>
<keyword evidence="3" id="KW-0813">Transport</keyword>
<evidence type="ECO:0000256" key="8">
    <source>
        <dbReference type="ARBA" id="ARBA00023047"/>
    </source>
</evidence>
<feature type="signal peptide" evidence="16">
    <location>
        <begin position="1"/>
        <end position="23"/>
    </location>
</feature>
<dbReference type="GO" id="GO:0015288">
    <property type="term" value="F:porin activity"/>
    <property type="evidence" value="ECO:0007669"/>
    <property type="project" value="UniProtKB-KW"/>
</dbReference>
<dbReference type="GO" id="GO:0015159">
    <property type="term" value="F:polysaccharide transmembrane transporter activity"/>
    <property type="evidence" value="ECO:0007669"/>
    <property type="project" value="InterPro"/>
</dbReference>
<keyword evidence="14" id="KW-0449">Lipoprotein</keyword>
<evidence type="ECO:0000256" key="10">
    <source>
        <dbReference type="ARBA" id="ARBA00023114"/>
    </source>
</evidence>
<evidence type="ECO:0000256" key="12">
    <source>
        <dbReference type="ARBA" id="ARBA00023139"/>
    </source>
</evidence>
<keyword evidence="13" id="KW-0998">Cell outer membrane</keyword>
<dbReference type="OrthoDB" id="662756at2"/>
<evidence type="ECO:0000256" key="15">
    <source>
        <dbReference type="SAM" id="Phobius"/>
    </source>
</evidence>
<name>A0A255YSF1_9FLAO</name>
<evidence type="ECO:0000256" key="3">
    <source>
        <dbReference type="ARBA" id="ARBA00022448"/>
    </source>
</evidence>
<evidence type="ECO:0000256" key="6">
    <source>
        <dbReference type="ARBA" id="ARBA00022692"/>
    </source>
</evidence>
<dbReference type="EMBL" id="NOXV01000304">
    <property type="protein sequence ID" value="OYQ32123.1"/>
    <property type="molecule type" value="Genomic_DNA"/>
</dbReference>